<dbReference type="Gene3D" id="3.40.50.720">
    <property type="entry name" value="NAD(P)-binding Rossmann-like Domain"/>
    <property type="match status" value="1"/>
</dbReference>
<gene>
    <name evidence="1" type="ORF">G6011_11693</name>
</gene>
<dbReference type="EMBL" id="JAANER010000003">
    <property type="protein sequence ID" value="KAG9192959.1"/>
    <property type="molecule type" value="Genomic_DNA"/>
</dbReference>
<accession>A0AAD4IEB9</accession>
<keyword evidence="2" id="KW-1185">Reference proteome</keyword>
<reference evidence="1" key="1">
    <citation type="submission" date="2021-07" db="EMBL/GenBank/DDBJ databases">
        <title>Genome Resource of American Ginseng Black Spot Pathogen Alternaria panax.</title>
        <authorList>
            <person name="Qiu C."/>
            <person name="Wang W."/>
            <person name="Liu Z."/>
        </authorList>
    </citation>
    <scope>NUCLEOTIDE SEQUENCE</scope>
    <source>
        <strain evidence="1">BNCC115425</strain>
    </source>
</reference>
<name>A0AAD4IEB9_9PLEO</name>
<sequence>MSDQNNQQKGFFGTAASGLGNTLGAATNTVGKGVQGVTDATGNVVAAGGKGLGDAVTGVTRGVGDTTKAAGSFVGDTTKAGDFYVTSMQFIKNAHQDAYPAVDPSSPEHSLAEKVAVITGASRSIGAMTLTYALDISDRKAVEGAFEAIRQEFGHADVLINATDAMTGDGPKLHDTDPDQWWRNFVRSDPLLIPQ</sequence>
<dbReference type="Proteomes" id="UP001199106">
    <property type="component" value="Unassembled WGS sequence"/>
</dbReference>
<evidence type="ECO:0000313" key="2">
    <source>
        <dbReference type="Proteomes" id="UP001199106"/>
    </source>
</evidence>
<dbReference type="AlphaFoldDB" id="A0AAD4IEB9"/>
<protein>
    <submittedName>
        <fullName evidence="1">Uncharacterized protein</fullName>
    </submittedName>
</protein>
<dbReference type="SUPFAM" id="SSF51735">
    <property type="entry name" value="NAD(P)-binding Rossmann-fold domains"/>
    <property type="match status" value="1"/>
</dbReference>
<evidence type="ECO:0000313" key="1">
    <source>
        <dbReference type="EMBL" id="KAG9192959.1"/>
    </source>
</evidence>
<organism evidence="1 2">
    <name type="scientific">Alternaria panax</name>
    <dbReference type="NCBI Taxonomy" id="48097"/>
    <lineage>
        <taxon>Eukaryota</taxon>
        <taxon>Fungi</taxon>
        <taxon>Dikarya</taxon>
        <taxon>Ascomycota</taxon>
        <taxon>Pezizomycotina</taxon>
        <taxon>Dothideomycetes</taxon>
        <taxon>Pleosporomycetidae</taxon>
        <taxon>Pleosporales</taxon>
        <taxon>Pleosporineae</taxon>
        <taxon>Pleosporaceae</taxon>
        <taxon>Alternaria</taxon>
        <taxon>Alternaria sect. Panax</taxon>
    </lineage>
</organism>
<dbReference type="InterPro" id="IPR036291">
    <property type="entry name" value="NAD(P)-bd_dom_sf"/>
</dbReference>
<comment type="caution">
    <text evidence="1">The sequence shown here is derived from an EMBL/GenBank/DDBJ whole genome shotgun (WGS) entry which is preliminary data.</text>
</comment>
<proteinExistence type="predicted"/>